<evidence type="ECO:0000313" key="2">
    <source>
        <dbReference type="Proteomes" id="UP000480178"/>
    </source>
</evidence>
<dbReference type="KEGG" id="rhoz:GXP67_03830"/>
<evidence type="ECO:0000313" key="1">
    <source>
        <dbReference type="EMBL" id="QHT65856.1"/>
    </source>
</evidence>
<dbReference type="EMBL" id="CP048222">
    <property type="protein sequence ID" value="QHT65856.1"/>
    <property type="molecule type" value="Genomic_DNA"/>
</dbReference>
<dbReference type="Proteomes" id="UP000480178">
    <property type="component" value="Chromosome"/>
</dbReference>
<protein>
    <recommendedName>
        <fullName evidence="3">Lipocalin-like domain-containing protein</fullName>
    </recommendedName>
</protein>
<name>A0A6C0GD04_9BACT</name>
<dbReference type="RefSeq" id="WP_162441933.1">
    <property type="nucleotide sequence ID" value="NZ_CP048222.1"/>
</dbReference>
<dbReference type="AlphaFoldDB" id="A0A6C0GD04"/>
<reference evidence="1 2" key="1">
    <citation type="submission" date="2020-01" db="EMBL/GenBank/DDBJ databases">
        <authorList>
            <person name="Kim M.K."/>
        </authorList>
    </citation>
    <scope>NUCLEOTIDE SEQUENCE [LARGE SCALE GENOMIC DNA]</scope>
    <source>
        <strain evidence="1 2">172606-1</strain>
    </source>
</reference>
<proteinExistence type="predicted"/>
<keyword evidence="2" id="KW-1185">Reference proteome</keyword>
<organism evidence="1 2">
    <name type="scientific">Rhodocytophaga rosea</name>
    <dbReference type="NCBI Taxonomy" id="2704465"/>
    <lineage>
        <taxon>Bacteria</taxon>
        <taxon>Pseudomonadati</taxon>
        <taxon>Bacteroidota</taxon>
        <taxon>Cytophagia</taxon>
        <taxon>Cytophagales</taxon>
        <taxon>Rhodocytophagaceae</taxon>
        <taxon>Rhodocytophaga</taxon>
    </lineage>
</organism>
<sequence length="149" mass="17031">MSKFETKFVFITSILIVHATLLSYGQNNCQKNKIYGAWKSIGSVGGYLNVIGNVDSLKKIIHIHSDPGIYEFLMNGTYTYSNPTINSKRPYFKKDVYIFDEKICQIILGTKKKAYKSSNLEILYVDGDYMIITNDNNPHGDYTTLYSKQ</sequence>
<gene>
    <name evidence="1" type="ORF">GXP67_03830</name>
</gene>
<accession>A0A6C0GD04</accession>
<evidence type="ECO:0008006" key="3">
    <source>
        <dbReference type="Google" id="ProtNLM"/>
    </source>
</evidence>